<gene>
    <name evidence="1" type="primary">KIF13B</name>
    <name evidence="1" type="ORF">GBF38_005757</name>
</gene>
<evidence type="ECO:0000313" key="2">
    <source>
        <dbReference type="Proteomes" id="UP000805704"/>
    </source>
</evidence>
<accession>A0ACB7F9B9</accession>
<dbReference type="EMBL" id="CM024802">
    <property type="protein sequence ID" value="KAG8011099.1"/>
    <property type="molecule type" value="Genomic_DNA"/>
</dbReference>
<proteinExistence type="predicted"/>
<organism evidence="1 2">
    <name type="scientific">Nibea albiflora</name>
    <name type="common">Yellow drum</name>
    <name type="synonym">Corvina albiflora</name>
    <dbReference type="NCBI Taxonomy" id="240163"/>
    <lineage>
        <taxon>Eukaryota</taxon>
        <taxon>Metazoa</taxon>
        <taxon>Chordata</taxon>
        <taxon>Craniata</taxon>
        <taxon>Vertebrata</taxon>
        <taxon>Euteleostomi</taxon>
        <taxon>Actinopterygii</taxon>
        <taxon>Neopterygii</taxon>
        <taxon>Teleostei</taxon>
        <taxon>Neoteleostei</taxon>
        <taxon>Acanthomorphata</taxon>
        <taxon>Eupercaria</taxon>
        <taxon>Sciaenidae</taxon>
        <taxon>Nibea</taxon>
    </lineage>
</organism>
<name>A0ACB7F9B9_NIBAL</name>
<keyword evidence="2" id="KW-1185">Reference proteome</keyword>
<evidence type="ECO:0000313" key="1">
    <source>
        <dbReference type="EMBL" id="KAG8011099.1"/>
    </source>
</evidence>
<protein>
    <submittedName>
        <fullName evidence="1">Kinesin-like protein KIF13B</fullName>
    </submittedName>
</protein>
<comment type="caution">
    <text evidence="1">The sequence shown here is derived from an EMBL/GenBank/DDBJ whole genome shotgun (WGS) entry which is preliminary data.</text>
</comment>
<sequence>MREAQEGESFTVEVSYMEIYNEKVRDLLDPKGSRQALRVREHNVFGPYVDGLSRLAVASYKDIESLMSEGNKSRTVAATNMNEESSRSHAVFNIILTHTLMDLKSGTSGEKVSKLSLVDLAGSERAAKTGAAGERLKEGSNINKSLSTLGLVISALADQGAGKNRNKFVPYRDSVLTWLLKDSLGGNSRTAMVATISPAADNYDETLSTLRYADRAKSIVNHAVVNEDPNARIIRELREEVEKLREQLTEAEERQRQLESLGISLQSSGIRVVDDKCFLVNLNADPALNELLVYYLKEHTRVGSANSQDIQLCGMAIQAEHCVIDITESNGVMLTPHRNARTCVNGSAVTSPVQIHHGDRILWGNNHFFRISLPRHMVHGGGEDEEGGAAMKTCLSTDRLEVDLDASSDVSSELSFGYEFAQAEVMMKGMGNNDPLQSVLQTLERQHEEEKRCALERQRQMYEQELQQLRRRLTPEKPSHLLDPTGLLPGSAAAVTSPTAQKRMRRWSEDREAMMTRSLRRLKEQIVRANLLAQEAGFIAEELNKRTEYLVTLQIPAANLDANRKRDAVLSEPAIQVRRKGKGKQIWALEKMENRLVDMRELYQEWKDFDEDNPVMRSYFKRADPFFDEQENHSLIGVANVFLACLFYDVKLQYAVPIINQKGEVAGRLHVEVWRGTESSEADGPGQSDTQQNAADRDPQERKLDCVVKILHANGLPRHLSNFVFCQYHFWEQVEPVFIAPEMEASGSSSTSKDPQCTVVFDSAKELSVTVSEEFVEFLSDGAVAIEVYGHKQANHRRNLALWDLGVIQAKTRSLRERWSEVTRRLELWVQLMELNEAGEFTAVEVLPAKDVRTGGIFQLRQGQSRRVQVEVRSVPDSGTMPLIAASIHSISIGDVKVRQMHPPRGSASQWGEDEDMDSYQEVDLERMREQWLDTLTQRQEYLDQQLQKIVCKPDKSEDDVERESQLLECRLTLTEERNAVLVPSAGSGIPGAPVERVPVPGMETHIPVLFLDLSADDFQSSLSAPLAGGLDALLSGEDDDEFFDLHIVKHYDPEVKVEASWDSTVHDCPQLSRASADQRVYLTVCAVVQLSHPAHMQLVLRKRICVNVAGRQGFAQSLLKRMSQRSTIPGCGVTFEIVSNIPGDIHGPEDREMLARLAASTEDDQSADSEAAIEKYLRSVLAVENILTLDRLRQLSASSLELYSSTHRLSDIKGWESHQDLSVAPPPSRRTLPGSTSQNLNPETVKAVPQLLKSLLPGGKEDSRDQTAVHQQGLPRIMVQSASVEEGMSKQQQPVPIEEIIPLDLQTESSRSMPLPPPIIPETEDDSTHSPVSEASSGYISTSISTATLSEVYTLSWDLPPSSGSRSDGFEAVPDEKEEDTTVTCPESFLVNQSGLQESSSISDNKEDEQRADSPPPKPDSTPSDSNLSQQESNLSPSVQLKESNSVGESDSTVSPTEPKQFVSLDPLEDSLLVQDNETKQTEVSQTDHSKPETPRTEELEPAATDKTEAKLSVHYETQPSAEEDQSETIVPQPPQAKQDQTTVDNSQDPAPNLIPVVPEVLVSAPASPGHPVLLTSSDEQASSDVSNPNSASIPTSSTTTAEVQQEAPTSATKATTTPDSSVSSVLPSKPDVSVANPFKIQKVKSSDLKSFQRILGEDEDKPTQVDRASSLGAGLNLSVPMESLEIISDSEEGDSAANTVLPDWLKEGEFVTVGSNKSGTVRYVGPTDFAEGTWVGVELEVPAGKNDGSVGGKHYFHCNPGYGVLVKPDRVSRGGAKRRRQQQKRRSANLSGSSPNLAALTALAKGEGGGASSGRSRGENRKSWNT</sequence>
<dbReference type="Proteomes" id="UP000805704">
    <property type="component" value="Chromosome 14"/>
</dbReference>
<reference evidence="1" key="1">
    <citation type="submission" date="2020-04" db="EMBL/GenBank/DDBJ databases">
        <title>A chromosome-scale assembly and high-density genetic map of the yellow drum (Nibea albiflora) genome.</title>
        <authorList>
            <person name="Xu D."/>
            <person name="Zhang W."/>
            <person name="Chen R."/>
            <person name="Tan P."/>
            <person name="Wang L."/>
            <person name="Song H."/>
            <person name="Tian L."/>
            <person name="Zhu Q."/>
            <person name="Wang B."/>
        </authorList>
    </citation>
    <scope>NUCLEOTIDE SEQUENCE</scope>
    <source>
        <strain evidence="1">ZJHYS-2018</strain>
    </source>
</reference>